<feature type="compositionally biased region" description="Low complexity" evidence="2">
    <location>
        <begin position="19"/>
        <end position="32"/>
    </location>
</feature>
<keyword evidence="5" id="KW-1185">Reference proteome</keyword>
<proteinExistence type="predicted"/>
<accession>E3J421</accession>
<dbReference type="Pfam" id="PF00440">
    <property type="entry name" value="TetR_N"/>
    <property type="match status" value="1"/>
</dbReference>
<dbReference type="KEGG" id="fri:FraEuI1c_3793"/>
<dbReference type="Gene3D" id="1.10.357.10">
    <property type="entry name" value="Tetracycline Repressor, domain 2"/>
    <property type="match status" value="1"/>
</dbReference>
<evidence type="ECO:0000313" key="4">
    <source>
        <dbReference type="EMBL" id="ADP81800.1"/>
    </source>
</evidence>
<gene>
    <name evidence="4" type="ordered locus">FraEuI1c_3793</name>
</gene>
<dbReference type="EMBL" id="CP002299">
    <property type="protein sequence ID" value="ADP81800.1"/>
    <property type="molecule type" value="Genomic_DNA"/>
</dbReference>
<dbReference type="eggNOG" id="COG1309">
    <property type="taxonomic scope" value="Bacteria"/>
</dbReference>
<evidence type="ECO:0000259" key="3">
    <source>
        <dbReference type="Pfam" id="PF00440"/>
    </source>
</evidence>
<dbReference type="HOGENOM" id="CLU_069356_19_2_11"/>
<dbReference type="RefSeq" id="WP_013424918.1">
    <property type="nucleotide sequence ID" value="NC_014666.1"/>
</dbReference>
<dbReference type="STRING" id="298654.FraEuI1c_3793"/>
<dbReference type="InterPro" id="IPR001647">
    <property type="entry name" value="HTH_TetR"/>
</dbReference>
<dbReference type="OrthoDB" id="2356263at2"/>
<name>E3J421_PSEI1</name>
<dbReference type="SUPFAM" id="SSF46689">
    <property type="entry name" value="Homeodomain-like"/>
    <property type="match status" value="1"/>
</dbReference>
<dbReference type="InterPro" id="IPR009057">
    <property type="entry name" value="Homeodomain-like_sf"/>
</dbReference>
<reference evidence="4 5" key="1">
    <citation type="submission" date="2010-10" db="EMBL/GenBank/DDBJ databases">
        <title>Complete sequence of Frankia sp. EuI1c.</title>
        <authorList>
            <consortium name="US DOE Joint Genome Institute"/>
            <person name="Lucas S."/>
            <person name="Copeland A."/>
            <person name="Lapidus A."/>
            <person name="Cheng J.-F."/>
            <person name="Bruce D."/>
            <person name="Goodwin L."/>
            <person name="Pitluck S."/>
            <person name="Chertkov O."/>
            <person name="Detter J.C."/>
            <person name="Han C."/>
            <person name="Tapia R."/>
            <person name="Land M."/>
            <person name="Hauser L."/>
            <person name="Jeffries C."/>
            <person name="Kyrpides N."/>
            <person name="Ivanova N."/>
            <person name="Mikhailova N."/>
            <person name="Beauchemin N."/>
            <person name="Sen A."/>
            <person name="Sur S.A."/>
            <person name="Gtari M."/>
            <person name="Wall L."/>
            <person name="Tisa L."/>
            <person name="Woyke T."/>
        </authorList>
    </citation>
    <scope>NUCLEOTIDE SEQUENCE [LARGE SCALE GENOMIC DNA]</scope>
    <source>
        <strain evidence="5">DSM 45817 / CECT 9037 / EuI1c</strain>
    </source>
</reference>
<organism evidence="4 5">
    <name type="scientific">Pseudofrankia inefficax (strain DSM 45817 / CECT 9037 / DDB 130130 / EuI1c)</name>
    <name type="common">Frankia inefficax</name>
    <dbReference type="NCBI Taxonomy" id="298654"/>
    <lineage>
        <taxon>Bacteria</taxon>
        <taxon>Bacillati</taxon>
        <taxon>Actinomycetota</taxon>
        <taxon>Actinomycetes</taxon>
        <taxon>Frankiales</taxon>
        <taxon>Frankiaceae</taxon>
        <taxon>Pseudofrankia</taxon>
    </lineage>
</organism>
<evidence type="ECO:0000256" key="2">
    <source>
        <dbReference type="SAM" id="MobiDB-lite"/>
    </source>
</evidence>
<feature type="region of interest" description="Disordered" evidence="2">
    <location>
        <begin position="1"/>
        <end position="37"/>
    </location>
</feature>
<dbReference type="Proteomes" id="UP000002484">
    <property type="component" value="Chromosome"/>
</dbReference>
<evidence type="ECO:0000313" key="5">
    <source>
        <dbReference type="Proteomes" id="UP000002484"/>
    </source>
</evidence>
<dbReference type="AlphaFoldDB" id="E3J421"/>
<sequence length="252" mass="26660">MTDTSRATPRAEGRPRAGRPPAATAADDPAAAGQRSREARERLLLTAEQLYAEQGIAAVSLRQICRAAGNGNNNAVQYHFGDERGLFEAIIAHRVPRLDRRRAELLAAARAAGLDQSVRGLVDVLFRPLAEEARRLDSSYVGFLGRFVSAPPDRHPWFAGGEPAGPVGHEVSLAILDRLPQAPAALRGLRLRHVVELCLAALAGFGQLPATSGSEAVAYDLFVTDLFDMAAAALTAASSAVDSPSHGVAENS</sequence>
<dbReference type="InParanoid" id="E3J421"/>
<protein>
    <submittedName>
        <fullName evidence="4">Regulatory protein TetR</fullName>
    </submittedName>
</protein>
<evidence type="ECO:0000256" key="1">
    <source>
        <dbReference type="ARBA" id="ARBA00023125"/>
    </source>
</evidence>
<keyword evidence="1" id="KW-0238">DNA-binding</keyword>
<dbReference type="GO" id="GO:0003677">
    <property type="term" value="F:DNA binding"/>
    <property type="evidence" value="ECO:0007669"/>
    <property type="project" value="UniProtKB-KW"/>
</dbReference>
<feature type="domain" description="HTH tetR-type" evidence="3">
    <location>
        <begin position="44"/>
        <end position="90"/>
    </location>
</feature>